<dbReference type="RefSeq" id="WP_060620698.1">
    <property type="nucleotide sequence ID" value="NZ_CP010411.1"/>
</dbReference>
<proteinExistence type="predicted"/>
<evidence type="ECO:0000313" key="1">
    <source>
        <dbReference type="EMBL" id="ALE09351.1"/>
    </source>
</evidence>
<gene>
    <name evidence="1" type="ORF">RY67_1331</name>
</gene>
<dbReference type="Gene3D" id="1.10.1070.20">
    <property type="match status" value="1"/>
</dbReference>
<dbReference type="AlphaFoldDB" id="A0A0M3T650"/>
<reference evidence="1 2" key="1">
    <citation type="submission" date="2014-12" db="EMBL/GenBank/DDBJ databases">
        <title>Complete genome sequence of Bifidobacterium longum subsp. infantis BT1.</title>
        <authorList>
            <person name="Kim J.F."/>
            <person name="Kwak M.-J."/>
        </authorList>
    </citation>
    <scope>NUCLEOTIDE SEQUENCE [LARGE SCALE GENOMIC DNA]</scope>
    <source>
        <strain evidence="1 2">BT1</strain>
    </source>
</reference>
<dbReference type="EMBL" id="CP010411">
    <property type="protein sequence ID" value="ALE09351.1"/>
    <property type="molecule type" value="Genomic_DNA"/>
</dbReference>
<sequence length="390" mass="44537">MTMNRMLMCRTHPVMEFEYFERGGYALRAGEIYDESRIPIGMYVDGKPEPTGESITGWWRSRGIPMTRDGMRSVFAGSGIASTNDLLDRSLGLSLSDQYWVRPLDRPDLTWEKLNFFHNDFDERLGRALFFGNSSRIGNVNTPDVTSAGDLPKRWIIGPDGVRSLIKGGRTGQEPDNERIAWQTARLFGIDHVEYRIGRAKGIRVSVCDEMLEDTQELIPAGQVMRIFRRGDNTERKMIWLDACQQLGVSHDTANAATNDFLFLDFLLRNTDRHYNNFGLIRDVESFEIRPAPIFDSGASLWNGMDPEAITNEDYPAKPFWLDDYGDADNAYWQLGLIDDWDRYDLGMLDEVPELIRAQLATNRRLSADVIDAICSAMQERIGIIRKLAR</sequence>
<dbReference type="Proteomes" id="UP000067206">
    <property type="component" value="Chromosome"/>
</dbReference>
<dbReference type="PATRIC" id="fig|1682.24.peg.1293"/>
<protein>
    <submittedName>
        <fullName evidence="1">Uncharacterized protein</fullName>
    </submittedName>
</protein>
<evidence type="ECO:0000313" key="2">
    <source>
        <dbReference type="Proteomes" id="UP000067206"/>
    </source>
</evidence>
<name>A0A0M3T650_BIFLI</name>
<organism evidence="1 2">
    <name type="scientific">Bifidobacterium longum subsp. infantis</name>
    <dbReference type="NCBI Taxonomy" id="1682"/>
    <lineage>
        <taxon>Bacteria</taxon>
        <taxon>Bacillati</taxon>
        <taxon>Actinomycetota</taxon>
        <taxon>Actinomycetes</taxon>
        <taxon>Bifidobacteriales</taxon>
        <taxon>Bifidobacteriaceae</taxon>
        <taxon>Bifidobacterium</taxon>
    </lineage>
</organism>
<accession>A0A0M3T650</accession>